<reference evidence="2 3" key="1">
    <citation type="submission" date="2016-10" db="EMBL/GenBank/DDBJ databases">
        <authorList>
            <person name="de Groot N.N."/>
        </authorList>
    </citation>
    <scope>NUCLEOTIDE SEQUENCE [LARGE SCALE GENOMIC DNA]</scope>
    <source>
        <strain evidence="2 3">DSM 44149</strain>
    </source>
</reference>
<proteinExistence type="predicted"/>
<name>A0A1G9VXI1_ALLAB</name>
<dbReference type="Proteomes" id="UP000183376">
    <property type="component" value="Chromosome I"/>
</dbReference>
<gene>
    <name evidence="2" type="ORF">SAMN04489726_3288</name>
</gene>
<accession>A0A1G9VXI1</accession>
<evidence type="ECO:0000256" key="1">
    <source>
        <dbReference type="SAM" id="Phobius"/>
    </source>
</evidence>
<keyword evidence="3" id="KW-1185">Reference proteome</keyword>
<feature type="transmembrane region" description="Helical" evidence="1">
    <location>
        <begin position="87"/>
        <end position="109"/>
    </location>
</feature>
<dbReference type="AlphaFoldDB" id="A0A1G9VXI1"/>
<dbReference type="RefSeq" id="WP_030431460.1">
    <property type="nucleotide sequence ID" value="NZ_JOEF01000019.1"/>
</dbReference>
<organism evidence="2 3">
    <name type="scientific">Allokutzneria albata</name>
    <name type="common">Kibdelosporangium albatum</name>
    <dbReference type="NCBI Taxonomy" id="211114"/>
    <lineage>
        <taxon>Bacteria</taxon>
        <taxon>Bacillati</taxon>
        <taxon>Actinomycetota</taxon>
        <taxon>Actinomycetes</taxon>
        <taxon>Pseudonocardiales</taxon>
        <taxon>Pseudonocardiaceae</taxon>
        <taxon>Allokutzneria</taxon>
    </lineage>
</organism>
<feature type="transmembrane region" description="Helical" evidence="1">
    <location>
        <begin position="12"/>
        <end position="35"/>
    </location>
</feature>
<protein>
    <recommendedName>
        <fullName evidence="4">DUF3995 domain-containing protein</fullName>
    </recommendedName>
</protein>
<keyword evidence="1" id="KW-0472">Membrane</keyword>
<evidence type="ECO:0008006" key="4">
    <source>
        <dbReference type="Google" id="ProtNLM"/>
    </source>
</evidence>
<dbReference type="EMBL" id="LT629701">
    <property type="protein sequence ID" value="SDM76920.1"/>
    <property type="molecule type" value="Genomic_DNA"/>
</dbReference>
<evidence type="ECO:0000313" key="3">
    <source>
        <dbReference type="Proteomes" id="UP000183376"/>
    </source>
</evidence>
<evidence type="ECO:0000313" key="2">
    <source>
        <dbReference type="EMBL" id="SDM76920.1"/>
    </source>
</evidence>
<keyword evidence="1" id="KW-1133">Transmembrane helix</keyword>
<dbReference type="STRING" id="211114.SAMN04489726_3288"/>
<feature type="transmembrane region" description="Helical" evidence="1">
    <location>
        <begin position="121"/>
        <end position="144"/>
    </location>
</feature>
<feature type="transmembrane region" description="Helical" evidence="1">
    <location>
        <begin position="55"/>
        <end position="75"/>
    </location>
</feature>
<sequence length="149" mass="15549">MTGNPDLRGPLATIAGHGAVALAVLYVGLRAHWALGGQALQESVGVTERLLSDSLVPPWGLVGVALAIALLPVGLRRTHFRRALLIPAWIAVAALTARGVSGLLLLYPLRETVPPMSTPAVLALAAYSPVFLLWAALLCGVTVLSRPHS</sequence>
<keyword evidence="1" id="KW-0812">Transmembrane</keyword>